<comment type="caution">
    <text evidence="2">The sequence shown here is derived from an EMBL/GenBank/DDBJ whole genome shotgun (WGS) entry which is preliminary data.</text>
</comment>
<dbReference type="InterPro" id="IPR029063">
    <property type="entry name" value="SAM-dependent_MTases_sf"/>
</dbReference>
<protein>
    <submittedName>
        <fullName evidence="2">Class I SAM-dependent methyltransferase</fullName>
    </submittedName>
</protein>
<keyword evidence="3" id="KW-1185">Reference proteome</keyword>
<name>A0A5D5AMT3_9EURY</name>
<dbReference type="RefSeq" id="WP_149082452.1">
    <property type="nucleotide sequence ID" value="NZ_VTAW01000024.1"/>
</dbReference>
<gene>
    <name evidence="2" type="ORF">FYC77_15720</name>
</gene>
<feature type="domain" description="Methyltransferase" evidence="1">
    <location>
        <begin position="61"/>
        <end position="151"/>
    </location>
</feature>
<dbReference type="Proteomes" id="UP000324104">
    <property type="component" value="Unassembled WGS sequence"/>
</dbReference>
<organism evidence="2 3">
    <name type="scientific">Natrialba swarupiae</name>
    <dbReference type="NCBI Taxonomy" id="2448032"/>
    <lineage>
        <taxon>Archaea</taxon>
        <taxon>Methanobacteriati</taxon>
        <taxon>Methanobacteriota</taxon>
        <taxon>Stenosarchaea group</taxon>
        <taxon>Halobacteria</taxon>
        <taxon>Halobacteriales</taxon>
        <taxon>Natrialbaceae</taxon>
        <taxon>Natrialba</taxon>
    </lineage>
</organism>
<dbReference type="GO" id="GO:0032259">
    <property type="term" value="P:methylation"/>
    <property type="evidence" value="ECO:0007669"/>
    <property type="project" value="UniProtKB-KW"/>
</dbReference>
<dbReference type="GO" id="GO:0008168">
    <property type="term" value="F:methyltransferase activity"/>
    <property type="evidence" value="ECO:0007669"/>
    <property type="project" value="UniProtKB-KW"/>
</dbReference>
<keyword evidence="2" id="KW-0489">Methyltransferase</keyword>
<proteinExistence type="predicted"/>
<reference evidence="2 3" key="1">
    <citation type="submission" date="2019-08" db="EMBL/GenBank/DDBJ databases">
        <title>Archaea genome.</title>
        <authorList>
            <person name="Kajale S."/>
            <person name="Shouche Y."/>
            <person name="Deshpande N."/>
            <person name="Sharma A."/>
        </authorList>
    </citation>
    <scope>NUCLEOTIDE SEQUENCE [LARGE SCALE GENOMIC DNA]</scope>
    <source>
        <strain evidence="2 3">ESP3B_9</strain>
    </source>
</reference>
<dbReference type="Pfam" id="PF13649">
    <property type="entry name" value="Methyltransf_25"/>
    <property type="match status" value="1"/>
</dbReference>
<dbReference type="SUPFAM" id="SSF53335">
    <property type="entry name" value="S-adenosyl-L-methionine-dependent methyltransferases"/>
    <property type="match status" value="1"/>
</dbReference>
<evidence type="ECO:0000313" key="2">
    <source>
        <dbReference type="EMBL" id="TYT61032.1"/>
    </source>
</evidence>
<dbReference type="EMBL" id="VTAW01000024">
    <property type="protein sequence ID" value="TYT61032.1"/>
    <property type="molecule type" value="Genomic_DNA"/>
</dbReference>
<dbReference type="AlphaFoldDB" id="A0A5D5AMT3"/>
<accession>A0A5D5AMT3</accession>
<sequence>MRTVADVIDAVSTERRSPSGDVYRHLAPVYDVFARTIDYDAYASFIRTHEPEDTTAIGLFACGTGRLLATVADRYEIAVGFDRSSAMLSQATARTDAPTVVADLRTCVVPGRFDVVTILGNSLVHLAPQDNGPDPFQIVLSNAFESLRPGGVLLCDFIPPSSVIDGHVMEAVATDDPYQITRTIVTRVTNPDAGGLGPAGRYTYAYKIEDRRTNRTARVSATAPIRGYRPASVLRTALDVGFTEAALVESSPESDEALAARKPT</sequence>
<dbReference type="Gene3D" id="2.20.130.10">
    <property type="entry name" value="CAC2371-like domains"/>
    <property type="match status" value="1"/>
</dbReference>
<evidence type="ECO:0000259" key="1">
    <source>
        <dbReference type="Pfam" id="PF13649"/>
    </source>
</evidence>
<dbReference type="CDD" id="cd02440">
    <property type="entry name" value="AdoMet_MTases"/>
    <property type="match status" value="1"/>
</dbReference>
<evidence type="ECO:0000313" key="3">
    <source>
        <dbReference type="Proteomes" id="UP000324104"/>
    </source>
</evidence>
<keyword evidence="2" id="KW-0808">Transferase</keyword>
<dbReference type="InterPro" id="IPR041698">
    <property type="entry name" value="Methyltransf_25"/>
</dbReference>
<dbReference type="Gene3D" id="3.40.50.150">
    <property type="entry name" value="Vaccinia Virus protein VP39"/>
    <property type="match status" value="1"/>
</dbReference>